<evidence type="ECO:0000313" key="2">
    <source>
        <dbReference type="Proteomes" id="UP000053647"/>
    </source>
</evidence>
<dbReference type="HOGENOM" id="CLU_1787425_0_0_1"/>
<dbReference type="OrthoDB" id="2669721at2759"/>
<dbReference type="Proteomes" id="UP000053647">
    <property type="component" value="Unassembled WGS sequence"/>
</dbReference>
<organism evidence="1 2">
    <name type="scientific">Paxillus involutus ATCC 200175</name>
    <dbReference type="NCBI Taxonomy" id="664439"/>
    <lineage>
        <taxon>Eukaryota</taxon>
        <taxon>Fungi</taxon>
        <taxon>Dikarya</taxon>
        <taxon>Basidiomycota</taxon>
        <taxon>Agaricomycotina</taxon>
        <taxon>Agaricomycetes</taxon>
        <taxon>Agaricomycetidae</taxon>
        <taxon>Boletales</taxon>
        <taxon>Paxilineae</taxon>
        <taxon>Paxillaceae</taxon>
        <taxon>Paxillus</taxon>
    </lineage>
</organism>
<sequence length="145" mass="16216">MPVVGHDFVYQMDSPVGLFFLTVKSNEMHVELAWQSQLFIAEVHFFFKVMPFPAAQATEALALVSRFSPPRMDLLRESHGTYFACKAQGDVGLTVIKANSMQSVVSMIPHLLDDEEYWYMFEKPGLALAGLGGFFDMASDDDPEA</sequence>
<protein>
    <submittedName>
        <fullName evidence="1">Uncharacterized protein</fullName>
    </submittedName>
</protein>
<proteinExistence type="predicted"/>
<dbReference type="EMBL" id="KN819335">
    <property type="protein sequence ID" value="KIJ15716.1"/>
    <property type="molecule type" value="Genomic_DNA"/>
</dbReference>
<evidence type="ECO:0000313" key="1">
    <source>
        <dbReference type="EMBL" id="KIJ15716.1"/>
    </source>
</evidence>
<dbReference type="AlphaFoldDB" id="A0A0C9U9T8"/>
<name>A0A0C9U9T8_PAXIN</name>
<reference evidence="2" key="2">
    <citation type="submission" date="2015-01" db="EMBL/GenBank/DDBJ databases">
        <title>Evolutionary Origins and Diversification of the Mycorrhizal Mutualists.</title>
        <authorList>
            <consortium name="DOE Joint Genome Institute"/>
            <consortium name="Mycorrhizal Genomics Consortium"/>
            <person name="Kohler A."/>
            <person name="Kuo A."/>
            <person name="Nagy L.G."/>
            <person name="Floudas D."/>
            <person name="Copeland A."/>
            <person name="Barry K.W."/>
            <person name="Cichocki N."/>
            <person name="Veneault-Fourrey C."/>
            <person name="LaButti K."/>
            <person name="Lindquist E.A."/>
            <person name="Lipzen A."/>
            <person name="Lundell T."/>
            <person name="Morin E."/>
            <person name="Murat C."/>
            <person name="Riley R."/>
            <person name="Ohm R."/>
            <person name="Sun H."/>
            <person name="Tunlid A."/>
            <person name="Henrissat B."/>
            <person name="Grigoriev I.V."/>
            <person name="Hibbett D.S."/>
            <person name="Martin F."/>
        </authorList>
    </citation>
    <scope>NUCLEOTIDE SEQUENCE [LARGE SCALE GENOMIC DNA]</scope>
    <source>
        <strain evidence="2">ATCC 200175</strain>
    </source>
</reference>
<reference evidence="1 2" key="1">
    <citation type="submission" date="2014-06" db="EMBL/GenBank/DDBJ databases">
        <authorList>
            <consortium name="DOE Joint Genome Institute"/>
            <person name="Kuo A."/>
            <person name="Kohler A."/>
            <person name="Nagy L.G."/>
            <person name="Floudas D."/>
            <person name="Copeland A."/>
            <person name="Barry K.W."/>
            <person name="Cichocki N."/>
            <person name="Veneault-Fourrey C."/>
            <person name="LaButti K."/>
            <person name="Lindquist E.A."/>
            <person name="Lipzen A."/>
            <person name="Lundell T."/>
            <person name="Morin E."/>
            <person name="Murat C."/>
            <person name="Sun H."/>
            <person name="Tunlid A."/>
            <person name="Henrissat B."/>
            <person name="Grigoriev I.V."/>
            <person name="Hibbett D.S."/>
            <person name="Martin F."/>
            <person name="Nordberg H.P."/>
            <person name="Cantor M.N."/>
            <person name="Hua S.X."/>
        </authorList>
    </citation>
    <scope>NUCLEOTIDE SEQUENCE [LARGE SCALE GENOMIC DNA]</scope>
    <source>
        <strain evidence="1 2">ATCC 200175</strain>
    </source>
</reference>
<accession>A0A0C9U9T8</accession>
<keyword evidence="2" id="KW-1185">Reference proteome</keyword>
<gene>
    <name evidence="1" type="ORF">PAXINDRAFT_11308</name>
</gene>